<protein>
    <recommendedName>
        <fullName evidence="3">VCBS repeat-containing protein</fullName>
    </recommendedName>
</protein>
<gene>
    <name evidence="1" type="ORF">CJD36_017270</name>
</gene>
<keyword evidence="2" id="KW-1185">Reference proteome</keyword>
<accession>A0A2S7SRY8</accession>
<evidence type="ECO:0008006" key="3">
    <source>
        <dbReference type="Google" id="ProtNLM"/>
    </source>
</evidence>
<comment type="caution">
    <text evidence="1">The sequence shown here is derived from an EMBL/GenBank/DDBJ whole genome shotgun (WGS) entry which is preliminary data.</text>
</comment>
<reference evidence="1 2" key="1">
    <citation type="submission" date="2018-01" db="EMBL/GenBank/DDBJ databases">
        <title>A novel member of the phylum Bacteroidetes isolated from glacier ice.</title>
        <authorList>
            <person name="Liu Q."/>
            <person name="Xin Y.-H."/>
        </authorList>
    </citation>
    <scope>NUCLEOTIDE SEQUENCE [LARGE SCALE GENOMIC DNA]</scope>
    <source>
        <strain evidence="1 2">RB1R16</strain>
    </source>
</reference>
<proteinExistence type="predicted"/>
<sequence>MVHKVVYTHDMKSIFSTIVLAFLLPSLLFAQTKSSLRRQAKKIATDIEMSLSPAGGCDTLMDLNGDGFKDIVVEFYSGCGTGEKNGTIMVMYDTMKRRFDISHQVNIPNAHFDFKKHTVTKYYVANGGGYAMLYKWKGIKLMPLEKIEVDVDREPTLKFRMTKKNMITGKTVHWVSDAVSLPSVYHYYRYRHLIRRCSESDDVIGNPPIY</sequence>
<organism evidence="1 2">
    <name type="scientific">Flavipsychrobacter stenotrophus</name>
    <dbReference type="NCBI Taxonomy" id="2077091"/>
    <lineage>
        <taxon>Bacteria</taxon>
        <taxon>Pseudomonadati</taxon>
        <taxon>Bacteroidota</taxon>
        <taxon>Chitinophagia</taxon>
        <taxon>Chitinophagales</taxon>
        <taxon>Chitinophagaceae</taxon>
        <taxon>Flavipsychrobacter</taxon>
    </lineage>
</organism>
<dbReference type="RefSeq" id="WP_105040454.1">
    <property type="nucleotide sequence ID" value="NZ_PPSL01000005.1"/>
</dbReference>
<evidence type="ECO:0000313" key="1">
    <source>
        <dbReference type="EMBL" id="PQJ09682.1"/>
    </source>
</evidence>
<dbReference type="Proteomes" id="UP000239872">
    <property type="component" value="Unassembled WGS sequence"/>
</dbReference>
<dbReference type="AlphaFoldDB" id="A0A2S7SRY8"/>
<dbReference type="EMBL" id="PPSL01000005">
    <property type="protein sequence ID" value="PQJ09682.1"/>
    <property type="molecule type" value="Genomic_DNA"/>
</dbReference>
<dbReference type="OrthoDB" id="680081at2"/>
<evidence type="ECO:0000313" key="2">
    <source>
        <dbReference type="Proteomes" id="UP000239872"/>
    </source>
</evidence>
<name>A0A2S7SRY8_9BACT</name>